<dbReference type="Pfam" id="PF04854">
    <property type="entry name" value="DUF624"/>
    <property type="match status" value="1"/>
</dbReference>
<keyword evidence="1" id="KW-0812">Transmembrane</keyword>
<sequence>MNNGLMMRIYQVCEWVMKLSILNLLWILFSVLGLGVFGLAPASIAACSIIQFWLNGKTEIRIFKTFKGLYFQKFVQANKLAWPLFLLGAILYVDFHIAAALDGWGAFILFILLIQVAICYCFVCFYVFPVYLQYDLKSWTCYKIAFLIAMVNPLNTMFMFINLIAIPIVMIVIPGLIPFFSFSVLAYVMMWLAQRSVAQFEQKRKTNVSPEPLVADY</sequence>
<keyword evidence="1" id="KW-1133">Transmembrane helix</keyword>
<proteinExistence type="predicted"/>
<gene>
    <name evidence="2" type="ORF">M3202_02690</name>
</gene>
<protein>
    <submittedName>
        <fullName evidence="2">YesL family protein</fullName>
    </submittedName>
</protein>
<evidence type="ECO:0000313" key="3">
    <source>
        <dbReference type="Proteomes" id="UP001139179"/>
    </source>
</evidence>
<keyword evidence="3" id="KW-1185">Reference proteome</keyword>
<feature type="transmembrane region" description="Helical" evidence="1">
    <location>
        <begin position="107"/>
        <end position="132"/>
    </location>
</feature>
<evidence type="ECO:0000313" key="2">
    <source>
        <dbReference type="EMBL" id="MCM3712974.1"/>
    </source>
</evidence>
<feature type="transmembrane region" description="Helical" evidence="1">
    <location>
        <begin position="24"/>
        <end position="54"/>
    </location>
</feature>
<name>A0A9X2DLJ7_9BACI</name>
<evidence type="ECO:0000256" key="1">
    <source>
        <dbReference type="SAM" id="Phobius"/>
    </source>
</evidence>
<comment type="caution">
    <text evidence="2">The sequence shown here is derived from an EMBL/GenBank/DDBJ whole genome shotgun (WGS) entry which is preliminary data.</text>
</comment>
<feature type="transmembrane region" description="Helical" evidence="1">
    <location>
        <begin position="171"/>
        <end position="193"/>
    </location>
</feature>
<dbReference type="RefSeq" id="WP_251221824.1">
    <property type="nucleotide sequence ID" value="NZ_JAMBOL010000002.1"/>
</dbReference>
<keyword evidence="1" id="KW-0472">Membrane</keyword>
<feature type="transmembrane region" description="Helical" evidence="1">
    <location>
        <begin position="144"/>
        <end position="165"/>
    </location>
</feature>
<accession>A0A9X2DLJ7</accession>
<dbReference type="AlphaFoldDB" id="A0A9X2DLJ7"/>
<reference evidence="2" key="1">
    <citation type="submission" date="2022-05" db="EMBL/GenBank/DDBJ databases">
        <title>Comparative Genomics of Spacecraft Associated Microbes.</title>
        <authorList>
            <person name="Tran M.T."/>
            <person name="Wright A."/>
            <person name="Seuylemezian A."/>
            <person name="Eisen J."/>
            <person name="Coil D."/>
        </authorList>
    </citation>
    <scope>NUCLEOTIDE SEQUENCE</scope>
    <source>
        <strain evidence="2">214.1.1</strain>
    </source>
</reference>
<dbReference type="EMBL" id="JAMBOL010000002">
    <property type="protein sequence ID" value="MCM3712974.1"/>
    <property type="molecule type" value="Genomic_DNA"/>
</dbReference>
<organism evidence="2 3">
    <name type="scientific">Halalkalibacter oceani</name>
    <dbReference type="NCBI Taxonomy" id="1653776"/>
    <lineage>
        <taxon>Bacteria</taxon>
        <taxon>Bacillati</taxon>
        <taxon>Bacillota</taxon>
        <taxon>Bacilli</taxon>
        <taxon>Bacillales</taxon>
        <taxon>Bacillaceae</taxon>
        <taxon>Halalkalibacter</taxon>
    </lineage>
</organism>
<dbReference type="InterPro" id="IPR006938">
    <property type="entry name" value="DUF624"/>
</dbReference>
<dbReference type="Proteomes" id="UP001139179">
    <property type="component" value="Unassembled WGS sequence"/>
</dbReference>
<feature type="transmembrane region" description="Helical" evidence="1">
    <location>
        <begin position="80"/>
        <end position="101"/>
    </location>
</feature>